<dbReference type="InterPro" id="IPR001611">
    <property type="entry name" value="Leu-rich_rpt"/>
</dbReference>
<dbReference type="WBParaSite" id="Minc3s03122g32873">
    <property type="protein sequence ID" value="Minc3s03122g32873"/>
    <property type="gene ID" value="Minc3s03122g32873"/>
</dbReference>
<accession>A0A914MYD1</accession>
<dbReference type="PANTHER" id="PTHR24366">
    <property type="entry name" value="IG(IMMUNOGLOBULIN) AND LRR(LEUCINE RICH REPEAT) DOMAINS"/>
    <property type="match status" value="1"/>
</dbReference>
<sequence>MTNKNIYYIIPFFLISLFTLSNCCPDQVQQFCSCVDQFDGVLLNCTAPSSSNQSTSGETWAKSLMQTLKSNQAHLGLLKLLAIHGSNEGTRESSLIPILSDNLFQGLYIKRVELVGCGIGVIQKGAFRGLESVLQEILISGNKIQELSFNAFHQMNALIKLDLSDNYIEELKSELPRISKAWKLPTGLETAMAPSLQENYPKLKLFLFRVLTLTIYLLDLPINNGIFKFSLNNTLTIKLNDINLSHNKITSIHKSFFDNVKHSLQTINLGHNLLEEVPASSLRGFRMLMALHLHNNNLKNLPQLSFMNLPVLSLLNLAANQIRSIHRQAFLNVPQLRFLYLSANQLSEVQPFQFSSFERLEMLDLSNNKLEDLPNDTFAGLPILKQLYLGENLIEHLQPRGLLFKLKHLLILEQNRISELQKDVFRNLHQLQQLSLKQTRLDPLMHLHFEGILLLQCLI</sequence>
<keyword evidence="3" id="KW-0732">Signal</keyword>
<protein>
    <submittedName>
        <fullName evidence="5">Insulin-like growth factor-binding protein complex acid labile subunit</fullName>
    </submittedName>
</protein>
<dbReference type="InterPro" id="IPR032675">
    <property type="entry name" value="LRR_dom_sf"/>
</dbReference>
<dbReference type="SUPFAM" id="SSF52058">
    <property type="entry name" value="L domain-like"/>
    <property type="match status" value="1"/>
</dbReference>
<dbReference type="PROSITE" id="PS51450">
    <property type="entry name" value="LRR"/>
    <property type="match status" value="4"/>
</dbReference>
<feature type="chain" id="PRO_5037043257" evidence="3">
    <location>
        <begin position="26"/>
        <end position="459"/>
    </location>
</feature>
<keyword evidence="1" id="KW-0433">Leucine-rich repeat</keyword>
<keyword evidence="4" id="KW-1185">Reference proteome</keyword>
<feature type="signal peptide" evidence="3">
    <location>
        <begin position="1"/>
        <end position="25"/>
    </location>
</feature>
<dbReference type="AlphaFoldDB" id="A0A914MYD1"/>
<evidence type="ECO:0000256" key="1">
    <source>
        <dbReference type="ARBA" id="ARBA00022614"/>
    </source>
</evidence>
<dbReference type="Proteomes" id="UP000887563">
    <property type="component" value="Unplaced"/>
</dbReference>
<evidence type="ECO:0000256" key="3">
    <source>
        <dbReference type="SAM" id="SignalP"/>
    </source>
</evidence>
<name>A0A914MYD1_MELIC</name>
<evidence type="ECO:0000313" key="4">
    <source>
        <dbReference type="Proteomes" id="UP000887563"/>
    </source>
</evidence>
<evidence type="ECO:0000256" key="2">
    <source>
        <dbReference type="ARBA" id="ARBA00022737"/>
    </source>
</evidence>
<dbReference type="PANTHER" id="PTHR24366:SF96">
    <property type="entry name" value="LEUCINE RICH REPEAT CONTAINING 53"/>
    <property type="match status" value="1"/>
</dbReference>
<evidence type="ECO:0000313" key="5">
    <source>
        <dbReference type="WBParaSite" id="Minc3s03122g32873"/>
    </source>
</evidence>
<dbReference type="SMART" id="SM00369">
    <property type="entry name" value="LRR_TYP"/>
    <property type="match status" value="10"/>
</dbReference>
<dbReference type="InterPro" id="IPR003591">
    <property type="entry name" value="Leu-rich_rpt_typical-subtyp"/>
</dbReference>
<organism evidence="4 5">
    <name type="scientific">Meloidogyne incognita</name>
    <name type="common">Southern root-knot nematode worm</name>
    <name type="synonym">Oxyuris incognita</name>
    <dbReference type="NCBI Taxonomy" id="6306"/>
    <lineage>
        <taxon>Eukaryota</taxon>
        <taxon>Metazoa</taxon>
        <taxon>Ecdysozoa</taxon>
        <taxon>Nematoda</taxon>
        <taxon>Chromadorea</taxon>
        <taxon>Rhabditida</taxon>
        <taxon>Tylenchina</taxon>
        <taxon>Tylenchomorpha</taxon>
        <taxon>Tylenchoidea</taxon>
        <taxon>Meloidogynidae</taxon>
        <taxon>Meloidogyninae</taxon>
        <taxon>Meloidogyne</taxon>
        <taxon>Meloidogyne incognita group</taxon>
    </lineage>
</organism>
<keyword evidence="2" id="KW-0677">Repeat</keyword>
<proteinExistence type="predicted"/>
<dbReference type="Pfam" id="PF13855">
    <property type="entry name" value="LRR_8"/>
    <property type="match status" value="3"/>
</dbReference>
<reference evidence="5" key="1">
    <citation type="submission" date="2022-11" db="UniProtKB">
        <authorList>
            <consortium name="WormBaseParasite"/>
        </authorList>
    </citation>
    <scope>IDENTIFICATION</scope>
</reference>
<dbReference type="Gene3D" id="3.80.10.10">
    <property type="entry name" value="Ribonuclease Inhibitor"/>
    <property type="match status" value="3"/>
</dbReference>